<dbReference type="SUPFAM" id="SSF53098">
    <property type="entry name" value="Ribonuclease H-like"/>
    <property type="match status" value="1"/>
</dbReference>
<feature type="domain" description="Integrase catalytic" evidence="2">
    <location>
        <begin position="191"/>
        <end position="399"/>
    </location>
</feature>
<dbReference type="Pfam" id="PF09039">
    <property type="entry name" value="HTH_Tnp_Mu_2"/>
    <property type="match status" value="1"/>
</dbReference>
<proteinExistence type="predicted"/>
<dbReference type="PANTHER" id="PTHR35004">
    <property type="entry name" value="TRANSPOSASE RV3428C-RELATED"/>
    <property type="match status" value="1"/>
</dbReference>
<evidence type="ECO:0000256" key="1">
    <source>
        <dbReference type="SAM" id="MobiDB-lite"/>
    </source>
</evidence>
<dbReference type="InterPro" id="IPR015378">
    <property type="entry name" value="Transposase-like_Mu_C"/>
</dbReference>
<feature type="region of interest" description="Disordered" evidence="1">
    <location>
        <begin position="537"/>
        <end position="627"/>
    </location>
</feature>
<dbReference type="InterPro" id="IPR015126">
    <property type="entry name" value="Mu_I-gamma"/>
</dbReference>
<name>A0ABV7VGC9_9PROT</name>
<dbReference type="RefSeq" id="WP_379726435.1">
    <property type="nucleotide sequence ID" value="NZ_JBHRYJ010000002.1"/>
</dbReference>
<keyword evidence="4" id="KW-1185">Reference proteome</keyword>
<feature type="compositionally biased region" description="Basic residues" evidence="1">
    <location>
        <begin position="547"/>
        <end position="563"/>
    </location>
</feature>
<dbReference type="InterPro" id="IPR036397">
    <property type="entry name" value="RNaseH_sf"/>
</dbReference>
<evidence type="ECO:0000313" key="4">
    <source>
        <dbReference type="Proteomes" id="UP001595711"/>
    </source>
</evidence>
<sequence length="627" mass="71592">MRVVFLDGGETVQTDIENLWEDISPDACAADISIDILHPEDLEIARERLAAIEPIVALLDKPVKEEAFKTLYKTVSQGTGHSVRTLYRWVSDYTARNMLTDLAPRRRRRHKRRLDSRSEEIIQDALKKYLSERRPSIKAIHKHVAQLCRNIGTEVPHINTIRRRVKELPPKEIVAARIGPKAARDLYEQIRGHYPGADYPLAYVQIDHTLLDIQAVSAGDRLAIGKVWLTLAIDVYSRMIVGFYITIEAPSAFSTCMCIRNAVLPKESFLLGLDVKGEWPVWGFMRHLHADNGPDFRSEVYKANLQQYGCWPLWRKLRKPHYGAHIERLIGTINRDFHDLPGTTFSNPRERATYDSEGNAVFTIDELEQVVAHWVVNIYHKSFHEGIGCTPLEKWEAGILGTDGSPGVGLQDRVEDPERVALDLLPFTERTVQRDGISWDSITYISEALIPWIKADEGRSRKKFKVRRDPRDITCIWFLDPKSGAYHRIPEETRQMKPISIWDHRLARRIAAARGSRTASTLDTLDAHRDLERMVQAAEEQTMTAKSARKSTRRRAERQRRNQKTLEGEAYTGKASESSASSAGKVSTRPRLIVDNEKPNKKPARQINEDNDLDLSIDDLTPRAEEL</sequence>
<gene>
    <name evidence="3" type="ORF">ACFOOQ_11770</name>
</gene>
<evidence type="ECO:0000313" key="3">
    <source>
        <dbReference type="EMBL" id="MFC3676225.1"/>
    </source>
</evidence>
<organism evidence="3 4">
    <name type="scientific">Ferrovibrio xuzhouensis</name>
    <dbReference type="NCBI Taxonomy" id="1576914"/>
    <lineage>
        <taxon>Bacteria</taxon>
        <taxon>Pseudomonadati</taxon>
        <taxon>Pseudomonadota</taxon>
        <taxon>Alphaproteobacteria</taxon>
        <taxon>Rhodospirillales</taxon>
        <taxon>Rhodospirillaceae</taxon>
        <taxon>Ferrovibrio</taxon>
    </lineage>
</organism>
<evidence type="ECO:0000259" key="2">
    <source>
        <dbReference type="PROSITE" id="PS50994"/>
    </source>
</evidence>
<protein>
    <submittedName>
        <fullName evidence="3">Mu transposase C-terminal domain-containing protein</fullName>
    </submittedName>
</protein>
<dbReference type="EMBL" id="JBHRYJ010000002">
    <property type="protein sequence ID" value="MFC3676225.1"/>
    <property type="molecule type" value="Genomic_DNA"/>
</dbReference>
<comment type="caution">
    <text evidence="3">The sequence shown here is derived from an EMBL/GenBank/DDBJ whole genome shotgun (WGS) entry which is preliminary data.</text>
</comment>
<dbReference type="InterPro" id="IPR001584">
    <property type="entry name" value="Integrase_cat-core"/>
</dbReference>
<dbReference type="InterPro" id="IPR012337">
    <property type="entry name" value="RNaseH-like_sf"/>
</dbReference>
<dbReference type="PANTHER" id="PTHR35004:SF6">
    <property type="entry name" value="TRANSPOSASE"/>
    <property type="match status" value="1"/>
</dbReference>
<dbReference type="Proteomes" id="UP001595711">
    <property type="component" value="Unassembled WGS sequence"/>
</dbReference>
<reference evidence="4" key="1">
    <citation type="journal article" date="2019" name="Int. J. Syst. Evol. Microbiol.">
        <title>The Global Catalogue of Microorganisms (GCM) 10K type strain sequencing project: providing services to taxonomists for standard genome sequencing and annotation.</title>
        <authorList>
            <consortium name="The Broad Institute Genomics Platform"/>
            <consortium name="The Broad Institute Genome Sequencing Center for Infectious Disease"/>
            <person name="Wu L."/>
            <person name="Ma J."/>
        </authorList>
    </citation>
    <scope>NUCLEOTIDE SEQUENCE [LARGE SCALE GENOMIC DNA]</scope>
    <source>
        <strain evidence="4">KCTC 42182</strain>
    </source>
</reference>
<dbReference type="Gene3D" id="1.10.10.60">
    <property type="entry name" value="Homeodomain-like"/>
    <property type="match status" value="1"/>
</dbReference>
<dbReference type="Pfam" id="PF09299">
    <property type="entry name" value="Mu-transpos_C"/>
    <property type="match status" value="1"/>
</dbReference>
<accession>A0ABV7VGC9</accession>
<dbReference type="PROSITE" id="PS50994">
    <property type="entry name" value="INTEGRASE"/>
    <property type="match status" value="1"/>
</dbReference>
<dbReference type="Gene3D" id="3.30.420.10">
    <property type="entry name" value="Ribonuclease H-like superfamily/Ribonuclease H"/>
    <property type="match status" value="1"/>
</dbReference>